<dbReference type="EMBL" id="CP051167">
    <property type="protein sequence ID" value="QIZ73210.1"/>
    <property type="molecule type" value="Genomic_DNA"/>
</dbReference>
<gene>
    <name evidence="3" type="ORF">HCG48_23575</name>
</gene>
<dbReference type="RefSeq" id="WP_168571356.1">
    <property type="nucleotide sequence ID" value="NZ_CP051167.1"/>
</dbReference>
<keyword evidence="4" id="KW-1185">Reference proteome</keyword>
<name>A0A6H1U4Y2_9CYAN</name>
<evidence type="ECO:0000256" key="2">
    <source>
        <dbReference type="SAM" id="Phobius"/>
    </source>
</evidence>
<dbReference type="Proteomes" id="UP000500857">
    <property type="component" value="Chromosome"/>
</dbReference>
<keyword evidence="2" id="KW-0472">Membrane</keyword>
<organism evidence="3 4">
    <name type="scientific">Oxynema aestuarii AP17</name>
    <dbReference type="NCBI Taxonomy" id="2064643"/>
    <lineage>
        <taxon>Bacteria</taxon>
        <taxon>Bacillati</taxon>
        <taxon>Cyanobacteriota</taxon>
        <taxon>Cyanophyceae</taxon>
        <taxon>Oscillatoriophycideae</taxon>
        <taxon>Oscillatoriales</taxon>
        <taxon>Oscillatoriaceae</taxon>
        <taxon>Oxynema</taxon>
        <taxon>Oxynema aestuarii</taxon>
    </lineage>
</organism>
<keyword evidence="2" id="KW-1133">Transmembrane helix</keyword>
<evidence type="ECO:0000313" key="3">
    <source>
        <dbReference type="EMBL" id="QIZ73210.1"/>
    </source>
</evidence>
<evidence type="ECO:0000313" key="4">
    <source>
        <dbReference type="Proteomes" id="UP000500857"/>
    </source>
</evidence>
<protein>
    <submittedName>
        <fullName evidence="3">Uncharacterized protein</fullName>
    </submittedName>
</protein>
<sequence>MSWSNLYQATLCTSAIVLATLFLPALSRHSLQIRIEIRPIATTEQRLSPRITFAPAGQCEIDRSPFPTSRSVTLPDRRDRLSFVEQTTISESLTPAVADRLSVADPARAIAGPGFDPLRVQARGGDRADLLPSR</sequence>
<feature type="transmembrane region" description="Helical" evidence="2">
    <location>
        <begin position="6"/>
        <end position="26"/>
    </location>
</feature>
<proteinExistence type="predicted"/>
<dbReference type="KEGG" id="oxy:HCG48_23575"/>
<feature type="region of interest" description="Disordered" evidence="1">
    <location>
        <begin position="112"/>
        <end position="134"/>
    </location>
</feature>
<keyword evidence="2" id="KW-0812">Transmembrane</keyword>
<feature type="compositionally biased region" description="Basic and acidic residues" evidence="1">
    <location>
        <begin position="124"/>
        <end position="134"/>
    </location>
</feature>
<accession>A0A6H1U4Y2</accession>
<dbReference type="AlphaFoldDB" id="A0A6H1U4Y2"/>
<reference evidence="3 4" key="1">
    <citation type="submission" date="2020-04" db="EMBL/GenBank/DDBJ databases">
        <authorList>
            <person name="Basu S."/>
            <person name="Maruthanayagam V."/>
            <person name="Chakraborty S."/>
            <person name="Pramanik A."/>
            <person name="Mukherjee J."/>
            <person name="Brink B."/>
        </authorList>
    </citation>
    <scope>NUCLEOTIDE SEQUENCE [LARGE SCALE GENOMIC DNA]</scope>
    <source>
        <strain evidence="3 4">AP17</strain>
    </source>
</reference>
<evidence type="ECO:0000256" key="1">
    <source>
        <dbReference type="SAM" id="MobiDB-lite"/>
    </source>
</evidence>